<evidence type="ECO:0000313" key="3">
    <source>
        <dbReference type="Proteomes" id="UP000077315"/>
    </source>
</evidence>
<feature type="region of interest" description="Disordered" evidence="1">
    <location>
        <begin position="157"/>
        <end position="194"/>
    </location>
</feature>
<feature type="region of interest" description="Disordered" evidence="1">
    <location>
        <begin position="210"/>
        <end position="233"/>
    </location>
</feature>
<name>A0A162PMF3_PHYB8</name>
<dbReference type="VEuPathDB" id="FungiDB:PHYBLDRAFT_167669"/>
<evidence type="ECO:0008006" key="4">
    <source>
        <dbReference type="Google" id="ProtNLM"/>
    </source>
</evidence>
<dbReference type="AlphaFoldDB" id="A0A162PMF3"/>
<gene>
    <name evidence="2" type="ORF">PHYBLDRAFT_167669</name>
</gene>
<organism evidence="2 3">
    <name type="scientific">Phycomyces blakesleeanus (strain ATCC 8743b / DSM 1359 / FGSC 10004 / NBRC 33097 / NRRL 1555)</name>
    <dbReference type="NCBI Taxonomy" id="763407"/>
    <lineage>
        <taxon>Eukaryota</taxon>
        <taxon>Fungi</taxon>
        <taxon>Fungi incertae sedis</taxon>
        <taxon>Mucoromycota</taxon>
        <taxon>Mucoromycotina</taxon>
        <taxon>Mucoromycetes</taxon>
        <taxon>Mucorales</taxon>
        <taxon>Phycomycetaceae</taxon>
        <taxon>Phycomyces</taxon>
    </lineage>
</organism>
<evidence type="ECO:0000256" key="1">
    <source>
        <dbReference type="SAM" id="MobiDB-lite"/>
    </source>
</evidence>
<protein>
    <recommendedName>
        <fullName evidence="4">Myb/SANT-like DNA-binding domain-containing protein</fullName>
    </recommendedName>
</protein>
<sequence length="325" mass="37454">MCLIIKCLFICLIENMDNLNLFDKIANGSNKSGGTDTNGIQEDLYENLSESSTTTIAGAQPVGRVGERSWTFLDEKRLIAQFEKALQLTRMRSVQYSRRKMQIEANAWRTLVRQFNAHAIQPRNKNALEEKWKKLKAEFKEQYDVFHAAGKNGVMSVTGFSSGSQTTTLNESTQEPKNEPSNEETTSKEEPNNIPLEEIQTFMEDIFDSTGRSETPQYDDMDSNDDQGMPHSLNRSWIEHKDDEFMDRIEYMNYKNMQQRERHFSVFRKQGEALLKSVDLAGREAAIATTNIKEITRCMQNSNARLDSLFDIIKRRFEPSDNKNE</sequence>
<dbReference type="Proteomes" id="UP000077315">
    <property type="component" value="Unassembled WGS sequence"/>
</dbReference>
<dbReference type="InParanoid" id="A0A162PMF3"/>
<dbReference type="GeneID" id="28996593"/>
<accession>A0A162PMF3</accession>
<dbReference type="RefSeq" id="XP_018292287.1">
    <property type="nucleotide sequence ID" value="XM_018435687.1"/>
</dbReference>
<feature type="compositionally biased region" description="Polar residues" evidence="1">
    <location>
        <begin position="158"/>
        <end position="173"/>
    </location>
</feature>
<proteinExistence type="predicted"/>
<evidence type="ECO:0000313" key="2">
    <source>
        <dbReference type="EMBL" id="OAD74247.1"/>
    </source>
</evidence>
<reference evidence="3" key="1">
    <citation type="submission" date="2015-06" db="EMBL/GenBank/DDBJ databases">
        <title>Expansion of signal transduction pathways in fungi by whole-genome duplication.</title>
        <authorList>
            <consortium name="DOE Joint Genome Institute"/>
            <person name="Corrochano L.M."/>
            <person name="Kuo A."/>
            <person name="Marcet-Houben M."/>
            <person name="Polaino S."/>
            <person name="Salamov A."/>
            <person name="Villalobos J.M."/>
            <person name="Alvarez M.I."/>
            <person name="Avalos J."/>
            <person name="Benito E.P."/>
            <person name="Benoit I."/>
            <person name="Burger G."/>
            <person name="Camino L.P."/>
            <person name="Canovas D."/>
            <person name="Cerda-Olmedo E."/>
            <person name="Cheng J.-F."/>
            <person name="Dominguez A."/>
            <person name="Elias M."/>
            <person name="Eslava A.P."/>
            <person name="Glaser F."/>
            <person name="Grimwood J."/>
            <person name="Gutierrez G."/>
            <person name="Heitman J."/>
            <person name="Henrissat B."/>
            <person name="Iturriaga E.A."/>
            <person name="Lang B.F."/>
            <person name="Lavin J.L."/>
            <person name="Lee S."/>
            <person name="Li W."/>
            <person name="Lindquist E."/>
            <person name="Lopez-Garcia S."/>
            <person name="Luque E.M."/>
            <person name="Marcos A.T."/>
            <person name="Martin J."/>
            <person name="McCluskey K."/>
            <person name="Medina H.R."/>
            <person name="Miralles-Duran A."/>
            <person name="Miyazaki A."/>
            <person name="Munoz-Torres E."/>
            <person name="Oguiza J.A."/>
            <person name="Ohm R."/>
            <person name="Olmedo M."/>
            <person name="Orejas M."/>
            <person name="Ortiz-Castellanos L."/>
            <person name="Pisabarro A.G."/>
            <person name="Rodriguez-Romero J."/>
            <person name="Ruiz-Herrera J."/>
            <person name="Ruiz-Vazquez R."/>
            <person name="Sanz C."/>
            <person name="Schackwitz W."/>
            <person name="Schmutz J."/>
            <person name="Shahriari M."/>
            <person name="Shelest E."/>
            <person name="Silva-Franco F."/>
            <person name="Soanes D."/>
            <person name="Syed K."/>
            <person name="Tagua V.G."/>
            <person name="Talbot N.J."/>
            <person name="Thon M."/>
            <person name="De vries R.P."/>
            <person name="Wiebenga A."/>
            <person name="Yadav J.S."/>
            <person name="Braun E.L."/>
            <person name="Baker S."/>
            <person name="Garre V."/>
            <person name="Horwitz B."/>
            <person name="Torres-Martinez S."/>
            <person name="Idnurm A."/>
            <person name="Herrera-Estrella A."/>
            <person name="Gabaldon T."/>
            <person name="Grigoriev I.V."/>
        </authorList>
    </citation>
    <scope>NUCLEOTIDE SEQUENCE [LARGE SCALE GENOMIC DNA]</scope>
    <source>
        <strain evidence="3">NRRL 1555(-)</strain>
    </source>
</reference>
<feature type="compositionally biased region" description="Basic and acidic residues" evidence="1">
    <location>
        <begin position="174"/>
        <end position="191"/>
    </location>
</feature>
<dbReference type="EMBL" id="KV440979">
    <property type="protein sequence ID" value="OAD74247.1"/>
    <property type="molecule type" value="Genomic_DNA"/>
</dbReference>
<keyword evidence="3" id="KW-1185">Reference proteome</keyword>